<dbReference type="AlphaFoldDB" id="A0A507DDK8"/>
<dbReference type="Proteomes" id="UP000317494">
    <property type="component" value="Unassembled WGS sequence"/>
</dbReference>
<feature type="region of interest" description="Disordered" evidence="1">
    <location>
        <begin position="96"/>
        <end position="115"/>
    </location>
</feature>
<sequence>MWAHWWSAPCILHDTRQIIPHDRRVTCLAGDDADCSTFKESAMGNIRPRNPPLRLSDSRAQHLPRANQQLPSMSLKEMAHQQQLLLLQAPLTGPLRVSSATPQGPMSTRPSSHAPQHPVHVLEQLLADGYCSTFIGHAVNCVSSWNRRLRAAACTPQQASSASHNFSAIIHPSAIISPLEIAFEPSYILHAAYHSISHSSSQSAAVMAFLTSLLYTSTRITFPTDQPSLLRFQSIMGKDVTALDLFIVSSSTASKFLFDVKCVAALTHFWDGVSAGAGPPTRKRGWLADLERGFLKLIQWNLAVSPAELHDWTMSIIQVVMSGTVVPVMLSSSRIVVFPKRGERSQDSLLTPAELSNVTSDSTQPAMPPD</sequence>
<gene>
    <name evidence="2" type="ORF">SeMB42_g02653</name>
</gene>
<comment type="caution">
    <text evidence="2">The sequence shown here is derived from an EMBL/GenBank/DDBJ whole genome shotgun (WGS) entry which is preliminary data.</text>
</comment>
<keyword evidence="3" id="KW-1185">Reference proteome</keyword>
<dbReference type="Gene3D" id="1.10.472.10">
    <property type="entry name" value="Cyclin-like"/>
    <property type="match status" value="1"/>
</dbReference>
<protein>
    <submittedName>
        <fullName evidence="2">Uncharacterized protein</fullName>
    </submittedName>
</protein>
<reference evidence="2 3" key="1">
    <citation type="journal article" date="2019" name="Sci. Rep.">
        <title>Comparative genomics of chytrid fungi reveal insights into the obligate biotrophic and pathogenic lifestyle of Synchytrium endobioticum.</title>
        <authorList>
            <person name="van de Vossenberg B.T.L.H."/>
            <person name="Warris S."/>
            <person name="Nguyen H.D.T."/>
            <person name="van Gent-Pelzer M.P.E."/>
            <person name="Joly D.L."/>
            <person name="van de Geest H.C."/>
            <person name="Bonants P.J.M."/>
            <person name="Smith D.S."/>
            <person name="Levesque C.A."/>
            <person name="van der Lee T.A.J."/>
        </authorList>
    </citation>
    <scope>NUCLEOTIDE SEQUENCE [LARGE SCALE GENOMIC DNA]</scope>
    <source>
        <strain evidence="2 3">MB42</strain>
    </source>
</reference>
<feature type="region of interest" description="Disordered" evidence="1">
    <location>
        <begin position="347"/>
        <end position="370"/>
    </location>
</feature>
<dbReference type="EMBL" id="QEAN01000084">
    <property type="protein sequence ID" value="TPX49337.1"/>
    <property type="molecule type" value="Genomic_DNA"/>
</dbReference>
<feature type="compositionally biased region" description="Polar residues" evidence="1">
    <location>
        <begin position="354"/>
        <end position="370"/>
    </location>
</feature>
<evidence type="ECO:0000313" key="3">
    <source>
        <dbReference type="Proteomes" id="UP000317494"/>
    </source>
</evidence>
<name>A0A507DDK8_9FUNG</name>
<feature type="compositionally biased region" description="Polar residues" evidence="1">
    <location>
        <begin position="98"/>
        <end position="114"/>
    </location>
</feature>
<evidence type="ECO:0000256" key="1">
    <source>
        <dbReference type="SAM" id="MobiDB-lite"/>
    </source>
</evidence>
<proteinExistence type="predicted"/>
<organism evidence="2 3">
    <name type="scientific">Synchytrium endobioticum</name>
    <dbReference type="NCBI Taxonomy" id="286115"/>
    <lineage>
        <taxon>Eukaryota</taxon>
        <taxon>Fungi</taxon>
        <taxon>Fungi incertae sedis</taxon>
        <taxon>Chytridiomycota</taxon>
        <taxon>Chytridiomycota incertae sedis</taxon>
        <taxon>Chytridiomycetes</taxon>
        <taxon>Synchytriales</taxon>
        <taxon>Synchytriaceae</taxon>
        <taxon>Synchytrium</taxon>
    </lineage>
</organism>
<accession>A0A507DDK8</accession>
<evidence type="ECO:0000313" key="2">
    <source>
        <dbReference type="EMBL" id="TPX49337.1"/>
    </source>
</evidence>
<dbReference type="VEuPathDB" id="FungiDB:SeMB42_g02653"/>